<dbReference type="Gene3D" id="2.180.10.10">
    <property type="entry name" value="RHS repeat-associated core"/>
    <property type="match status" value="1"/>
</dbReference>
<reference evidence="2 3" key="1">
    <citation type="submission" date="2013-08" db="EMBL/GenBank/DDBJ databases">
        <authorList>
            <person name="Durkin A.S."/>
            <person name="Haft D.R."/>
            <person name="McCorrison J."/>
            <person name="Torralba M."/>
            <person name="Gillis M."/>
            <person name="Haft D.H."/>
            <person name="Methe B."/>
            <person name="Sutton G."/>
            <person name="Nelson K.E."/>
        </authorList>
    </citation>
    <scope>NUCLEOTIDE SEQUENCE [LARGE SCALE GENOMIC DNA]</scope>
    <source>
        <strain evidence="2 3">F0195</strain>
    </source>
</reference>
<protein>
    <submittedName>
        <fullName evidence="2">Uncharacterized protein</fullName>
    </submittedName>
</protein>
<evidence type="ECO:0000313" key="2">
    <source>
        <dbReference type="EMBL" id="ERL07860.1"/>
    </source>
</evidence>
<keyword evidence="3" id="KW-1185">Reference proteome</keyword>
<dbReference type="PATRIC" id="fig|1125712.3.peg.1490"/>
<name>U2TN59_9ACTN</name>
<feature type="region of interest" description="Disordered" evidence="1">
    <location>
        <begin position="88"/>
        <end position="112"/>
    </location>
</feature>
<comment type="caution">
    <text evidence="2">The sequence shown here is derived from an EMBL/GenBank/DDBJ whole genome shotgun (WGS) entry which is preliminary data.</text>
</comment>
<dbReference type="EMBL" id="AWEZ01000050">
    <property type="protein sequence ID" value="ERL07860.1"/>
    <property type="molecule type" value="Genomic_DNA"/>
</dbReference>
<proteinExistence type="predicted"/>
<dbReference type="Proteomes" id="UP000016638">
    <property type="component" value="Unassembled WGS sequence"/>
</dbReference>
<gene>
    <name evidence="2" type="ORF">HMPREF1316_1775</name>
</gene>
<dbReference type="RefSeq" id="WP_021726370.1">
    <property type="nucleotide sequence ID" value="NZ_AWEZ01000050.1"/>
</dbReference>
<evidence type="ECO:0000313" key="3">
    <source>
        <dbReference type="Proteomes" id="UP000016638"/>
    </source>
</evidence>
<organism evidence="2 3">
    <name type="scientific">Olsenella profusa F0195</name>
    <dbReference type="NCBI Taxonomy" id="1125712"/>
    <lineage>
        <taxon>Bacteria</taxon>
        <taxon>Bacillati</taxon>
        <taxon>Actinomycetota</taxon>
        <taxon>Coriobacteriia</taxon>
        <taxon>Coriobacteriales</taxon>
        <taxon>Atopobiaceae</taxon>
        <taxon>Olsenella</taxon>
    </lineage>
</organism>
<accession>U2TN59</accession>
<dbReference type="STRING" id="1125712.HMPREF1316_1775"/>
<dbReference type="AlphaFoldDB" id="U2TN59"/>
<feature type="compositionally biased region" description="Basic and acidic residues" evidence="1">
    <location>
        <begin position="97"/>
        <end position="106"/>
    </location>
</feature>
<evidence type="ECO:0000256" key="1">
    <source>
        <dbReference type="SAM" id="MobiDB-lite"/>
    </source>
</evidence>
<sequence length="318" mass="33999">MSTSSPVPHFGAHSLSRRALLSSAAGGTLAALSACSNPLGFTSPDSSGNGGLGVLAPKHQPIFVTASRKHTDSSGLDSDVTYELDDHGSMISASGTRSDHKRDENGKSTQEVEEYSFTTTFAVDENGWTTDWETTGDTDEHSGKGHYDLEFNDDGTLARRVATNPDDGTEVSTVEYEYDADGNLTKETTTSSSKDGSSTYVSTMLFNTDGFVTETDDEGDGFTSTSTYEYETDDDGVVTAANISNDYGQGDPLRSRLEFEYDDDGNISKVTTKMESFTGTSSGGKTSYHATGDSEYTYQWITDPSDAAVLGASTRPIR</sequence>